<name>A0A090WJ73_NONUL</name>
<evidence type="ECO:0000313" key="2">
    <source>
        <dbReference type="Proteomes" id="UP000029647"/>
    </source>
</evidence>
<dbReference type="EMBL" id="BBNT01000030">
    <property type="protein sequence ID" value="GAL77110.1"/>
    <property type="molecule type" value="Genomic_DNA"/>
</dbReference>
<accession>A0A090WJ73</accession>
<proteinExistence type="predicted"/>
<organism evidence="1 2">
    <name type="scientific">Nonlabens ulvanivorans</name>
    <name type="common">Persicivirga ulvanivorans</name>
    <dbReference type="NCBI Taxonomy" id="906888"/>
    <lineage>
        <taxon>Bacteria</taxon>
        <taxon>Pseudomonadati</taxon>
        <taxon>Bacteroidota</taxon>
        <taxon>Flavobacteriia</taxon>
        <taxon>Flavobacteriales</taxon>
        <taxon>Flavobacteriaceae</taxon>
        <taxon>Nonlabens</taxon>
    </lineage>
</organism>
<evidence type="ECO:0000313" key="1">
    <source>
        <dbReference type="EMBL" id="GAL77110.1"/>
    </source>
</evidence>
<comment type="caution">
    <text evidence="1">The sequence shown here is derived from an EMBL/GenBank/DDBJ whole genome shotgun (WGS) entry which is preliminary data.</text>
</comment>
<dbReference type="AlphaFoldDB" id="A0A090WJ73"/>
<sequence>MKSEPKRHPTEFAINMYLDKMMILQQSELKVVNDYNYFDENSPCHIYFVCRRPRVIIDPTKFSATKKTISLHFKIQKKDKFIDFPLDFENPFKDENITVSSQYPFSTFQFKRNEETLLNAKTAVFLQSFERHHTKAEFLDLEILYIGQSYGVDGARTAPDRLKSHSTLQGIYSTAIEKNPDFEIWLMLASFEQLNIMMMDGRTKYTDEEIETDKERFIGLHNKLNYEGINEQQKINFTEAALIRYFEPQYNIEYKNSFPNPAHKTYAECYELDINSVAIELETIEKANFKLFSHKIKPNWLHIKTFMLHSKKDRKDMFEILPKG</sequence>
<reference evidence="1 2" key="1">
    <citation type="journal article" date="2014" name="Genome Announc.">
        <title>Draft Genome Sequences of Marine Flavobacterium Nonlabens Strains NR17, NR24, NR27, NR32, NR33, and Ara13.</title>
        <authorList>
            <person name="Nakanishi M."/>
            <person name="Meirelles P."/>
            <person name="Suzuki R."/>
            <person name="Takatani N."/>
            <person name="Mino S."/>
            <person name="Suda W."/>
            <person name="Oshima K."/>
            <person name="Hattori M."/>
            <person name="Ohkuma M."/>
            <person name="Hosokawa M."/>
            <person name="Miyashita K."/>
            <person name="Thompson F.L."/>
            <person name="Niwa A."/>
            <person name="Sawabe T."/>
            <person name="Sawabe T."/>
        </authorList>
    </citation>
    <scope>NUCLEOTIDE SEQUENCE [LARGE SCALE GENOMIC DNA]</scope>
    <source>
        <strain evidence="2">JCM19275</strain>
    </source>
</reference>
<dbReference type="Proteomes" id="UP000029647">
    <property type="component" value="Unassembled WGS sequence"/>
</dbReference>
<protein>
    <submittedName>
        <fullName evidence="1">Uncharacterized protein</fullName>
    </submittedName>
</protein>
<gene>
    <name evidence="1" type="ORF">JCM19275_1402</name>
</gene>